<dbReference type="Proteomes" id="UP000092461">
    <property type="component" value="Unassembled WGS sequence"/>
</dbReference>
<protein>
    <recommendedName>
        <fullName evidence="4">PIH1 N-terminal domain-containing protein</fullName>
    </recommendedName>
</protein>
<evidence type="ECO:0000313" key="2">
    <source>
        <dbReference type="EnsemblMetazoa" id="LLOJ008766-PA"/>
    </source>
</evidence>
<sequence length="367" mass="40066">MTSPQSPQHGASKEAPARGRRGCETDGVNVEIPVTAGVTIQQKQQQFQMETAERPPNFRHSRAFRNFKNPPQPRMCIRDTTIDGEELFINVMSWSRIVMPSNPSDPIPLYGGMRVHSGNPRSPPLVFAVMANPDVLKETGRNMSTDDQERQALLELMCEFVEAMNPGLRLTRKPIVAKRDIEREASFQEQIAAAGTSESNLVVYTELGPETAPTFRNNHKEADEATPQSAITKASDKPKSPEEDSPKIELTEAAHNELPLPQETPQNASIAKGTGSAGVKQEKKLTGFLPNGRDKAGSGKEGKDKSKNRASIKKSGKESAESGKSLENEMASLDLNGISDQDREGVVIKDDTFTDISQSVKTATTAK</sequence>
<dbReference type="AlphaFoldDB" id="A0A1B0CUY1"/>
<name>A0A1B0CUY1_LUTLO</name>
<organism evidence="2 3">
    <name type="scientific">Lutzomyia longipalpis</name>
    <name type="common">Sand fly</name>
    <dbReference type="NCBI Taxonomy" id="7200"/>
    <lineage>
        <taxon>Eukaryota</taxon>
        <taxon>Metazoa</taxon>
        <taxon>Ecdysozoa</taxon>
        <taxon>Arthropoda</taxon>
        <taxon>Hexapoda</taxon>
        <taxon>Insecta</taxon>
        <taxon>Pterygota</taxon>
        <taxon>Neoptera</taxon>
        <taxon>Endopterygota</taxon>
        <taxon>Diptera</taxon>
        <taxon>Nematocera</taxon>
        <taxon>Psychodoidea</taxon>
        <taxon>Psychodidae</taxon>
        <taxon>Lutzomyia</taxon>
        <taxon>Lutzomyia</taxon>
    </lineage>
</organism>
<dbReference type="EnsemblMetazoa" id="LLOJ008766-RA">
    <property type="protein sequence ID" value="LLOJ008766-PA"/>
    <property type="gene ID" value="LLOJ008766"/>
</dbReference>
<accession>A0A1B0CUY1</accession>
<reference evidence="2" key="1">
    <citation type="submission" date="2020-05" db="UniProtKB">
        <authorList>
            <consortium name="EnsemblMetazoa"/>
        </authorList>
    </citation>
    <scope>IDENTIFICATION</scope>
    <source>
        <strain evidence="2">Jacobina</strain>
    </source>
</reference>
<feature type="compositionally biased region" description="Basic and acidic residues" evidence="1">
    <location>
        <begin position="292"/>
        <end position="307"/>
    </location>
</feature>
<feature type="compositionally biased region" description="Basic and acidic residues" evidence="1">
    <location>
        <begin position="11"/>
        <end position="24"/>
    </location>
</feature>
<evidence type="ECO:0008006" key="4">
    <source>
        <dbReference type="Google" id="ProtNLM"/>
    </source>
</evidence>
<dbReference type="VEuPathDB" id="VectorBase:LLONM1_010143"/>
<evidence type="ECO:0000256" key="1">
    <source>
        <dbReference type="SAM" id="MobiDB-lite"/>
    </source>
</evidence>
<feature type="compositionally biased region" description="Basic and acidic residues" evidence="1">
    <location>
        <begin position="234"/>
        <end position="246"/>
    </location>
</feature>
<feature type="compositionally biased region" description="Basic and acidic residues" evidence="1">
    <location>
        <begin position="315"/>
        <end position="327"/>
    </location>
</feature>
<feature type="region of interest" description="Disordered" evidence="1">
    <location>
        <begin position="1"/>
        <end position="26"/>
    </location>
</feature>
<proteinExistence type="predicted"/>
<dbReference type="EMBL" id="AJWK01029802">
    <property type="status" value="NOT_ANNOTATED_CDS"/>
    <property type="molecule type" value="Genomic_DNA"/>
</dbReference>
<feature type="region of interest" description="Disordered" evidence="1">
    <location>
        <begin position="212"/>
        <end position="246"/>
    </location>
</feature>
<feature type="region of interest" description="Disordered" evidence="1">
    <location>
        <begin position="258"/>
        <end position="345"/>
    </location>
</feature>
<dbReference type="VEuPathDB" id="VectorBase:LLOJ008766"/>
<evidence type="ECO:0000313" key="3">
    <source>
        <dbReference type="Proteomes" id="UP000092461"/>
    </source>
</evidence>
<keyword evidence="3" id="KW-1185">Reference proteome</keyword>